<feature type="compositionally biased region" description="Basic and acidic residues" evidence="6">
    <location>
        <begin position="302"/>
        <end position="312"/>
    </location>
</feature>
<dbReference type="GO" id="GO:0005730">
    <property type="term" value="C:nucleolus"/>
    <property type="evidence" value="ECO:0007669"/>
    <property type="project" value="UniProtKB-SubCell"/>
</dbReference>
<dbReference type="InterPro" id="IPR008610">
    <property type="entry name" value="Ebp2"/>
</dbReference>
<dbReference type="GO" id="GO:0034399">
    <property type="term" value="C:nuclear periphery"/>
    <property type="evidence" value="ECO:0007669"/>
    <property type="project" value="TreeGrafter"/>
</dbReference>
<feature type="compositionally biased region" description="Basic and acidic residues" evidence="6">
    <location>
        <begin position="14"/>
        <end position="23"/>
    </location>
</feature>
<keyword evidence="8" id="KW-1185">Reference proteome</keyword>
<evidence type="ECO:0000313" key="7">
    <source>
        <dbReference type="EMBL" id="KAG7661874.1"/>
    </source>
</evidence>
<sequence length="413" mass="47168">MARGGLKQQLKHHQLVESIDKSKSKPVHKKKEEIIEQEQDDDESEEIPVPVQPKKVKKSKNKKDDGDYQSEVLSKKEQRKLKKLQAEKEQEVVEEEADSEEDEEEEELDLERLAASESESDINDEEDEDESDDDDEEEEEADADEDAAEEEDVPLSDVEIDSDADIVPHTKLTINNMAALRESLARIELPWAKHAFTEHQSVVSAEKSETQIKDIYDDTERELAFYKQGLDAVKQARATLLKLKVPFSRPMDYFAEMVKSDEHMDKLKNKLLTEAANKKASEEAKKQRSLKKFGKQVQHATLQERAKQKRETLDKIKSLKKKRGANELGNDDDFQIALEEATREDNNGRGGDNKRRKPNSKRLAKDSKYGFGGKKRLSRENDAQSSADISGFSSKKMKGKSSRPGKSKRTRRN</sequence>
<evidence type="ECO:0000256" key="2">
    <source>
        <dbReference type="ARBA" id="ARBA00007336"/>
    </source>
</evidence>
<gene>
    <name evidence="7" type="ORF">J8A68_004621</name>
</gene>
<feature type="compositionally biased region" description="Acidic residues" evidence="6">
    <location>
        <begin position="118"/>
        <end position="162"/>
    </location>
</feature>
<protein>
    <submittedName>
        <fullName evidence="7">EBP2</fullName>
    </submittedName>
</protein>
<dbReference type="Pfam" id="PF05890">
    <property type="entry name" value="Ebp2"/>
    <property type="match status" value="1"/>
</dbReference>
<dbReference type="GeneID" id="73471421"/>
<keyword evidence="5" id="KW-0539">Nucleus</keyword>
<dbReference type="GO" id="GO:0006364">
    <property type="term" value="P:rRNA processing"/>
    <property type="evidence" value="ECO:0007669"/>
    <property type="project" value="TreeGrafter"/>
</dbReference>
<feature type="region of interest" description="Disordered" evidence="6">
    <location>
        <begin position="1"/>
        <end position="162"/>
    </location>
</feature>
<dbReference type="AlphaFoldDB" id="A0A8J5Q5M4"/>
<keyword evidence="3" id="KW-0690">Ribosome biogenesis</keyword>
<keyword evidence="4" id="KW-0175">Coiled coil</keyword>
<evidence type="ECO:0000256" key="4">
    <source>
        <dbReference type="ARBA" id="ARBA00023054"/>
    </source>
</evidence>
<feature type="compositionally biased region" description="Acidic residues" evidence="6">
    <location>
        <begin position="35"/>
        <end position="46"/>
    </location>
</feature>
<evidence type="ECO:0000256" key="3">
    <source>
        <dbReference type="ARBA" id="ARBA00022517"/>
    </source>
</evidence>
<dbReference type="GO" id="GO:0030687">
    <property type="term" value="C:preribosome, large subunit precursor"/>
    <property type="evidence" value="ECO:0007669"/>
    <property type="project" value="TreeGrafter"/>
</dbReference>
<organism evidence="7 8">
    <name type="scientific">[Candida] subhashii</name>
    <dbReference type="NCBI Taxonomy" id="561895"/>
    <lineage>
        <taxon>Eukaryota</taxon>
        <taxon>Fungi</taxon>
        <taxon>Dikarya</taxon>
        <taxon>Ascomycota</taxon>
        <taxon>Saccharomycotina</taxon>
        <taxon>Pichiomycetes</taxon>
        <taxon>Debaryomycetaceae</taxon>
        <taxon>Spathaspora</taxon>
    </lineage>
</organism>
<proteinExistence type="inferred from homology"/>
<dbReference type="PANTHER" id="PTHR13028:SF0">
    <property type="entry name" value="RRNA-PROCESSING PROTEIN EBP2-RELATED"/>
    <property type="match status" value="1"/>
</dbReference>
<feature type="region of interest" description="Disordered" evidence="6">
    <location>
        <begin position="278"/>
        <end position="312"/>
    </location>
</feature>
<feature type="compositionally biased region" description="Basic residues" evidence="6">
    <location>
        <begin position="395"/>
        <end position="413"/>
    </location>
</feature>
<evidence type="ECO:0000313" key="8">
    <source>
        <dbReference type="Proteomes" id="UP000694255"/>
    </source>
</evidence>
<comment type="subcellular location">
    <subcellularLocation>
        <location evidence="1">Nucleus</location>
        <location evidence="1">Nucleolus</location>
    </subcellularLocation>
</comment>
<dbReference type="GO" id="GO:0042273">
    <property type="term" value="P:ribosomal large subunit biogenesis"/>
    <property type="evidence" value="ECO:0007669"/>
    <property type="project" value="TreeGrafter"/>
</dbReference>
<comment type="similarity">
    <text evidence="2">Belongs to the EBP2 family.</text>
</comment>
<dbReference type="EMBL" id="JAGSYN010000192">
    <property type="protein sequence ID" value="KAG7661874.1"/>
    <property type="molecule type" value="Genomic_DNA"/>
</dbReference>
<evidence type="ECO:0000256" key="5">
    <source>
        <dbReference type="ARBA" id="ARBA00023242"/>
    </source>
</evidence>
<dbReference type="Proteomes" id="UP000694255">
    <property type="component" value="Unassembled WGS sequence"/>
</dbReference>
<feature type="compositionally biased region" description="Acidic residues" evidence="6">
    <location>
        <begin position="92"/>
        <end position="109"/>
    </location>
</feature>
<accession>A0A8J5Q5M4</accession>
<feature type="region of interest" description="Disordered" evidence="6">
    <location>
        <begin position="340"/>
        <end position="413"/>
    </location>
</feature>
<evidence type="ECO:0000256" key="1">
    <source>
        <dbReference type="ARBA" id="ARBA00004604"/>
    </source>
</evidence>
<dbReference type="OrthoDB" id="443772at2759"/>
<name>A0A8J5Q5M4_9ASCO</name>
<feature type="compositionally biased region" description="Basic and acidic residues" evidence="6">
    <location>
        <begin position="340"/>
        <end position="353"/>
    </location>
</feature>
<dbReference type="PANTHER" id="PTHR13028">
    <property type="entry name" value="RRNA PROCESSING PROTEIN EBNA1-BINDING PROTEIN-RELATED"/>
    <property type="match status" value="1"/>
</dbReference>
<comment type="caution">
    <text evidence="7">The sequence shown here is derived from an EMBL/GenBank/DDBJ whole genome shotgun (WGS) entry which is preliminary data.</text>
</comment>
<evidence type="ECO:0000256" key="6">
    <source>
        <dbReference type="SAM" id="MobiDB-lite"/>
    </source>
</evidence>
<reference evidence="7 8" key="1">
    <citation type="journal article" date="2021" name="DNA Res.">
        <title>Genome analysis of Candida subhashii reveals its hybrid nature and dual mitochondrial genome conformations.</title>
        <authorList>
            <person name="Mixao V."/>
            <person name="Hegedusova E."/>
            <person name="Saus E."/>
            <person name="Pryszcz L.P."/>
            <person name="Cillingova A."/>
            <person name="Nosek J."/>
            <person name="Gabaldon T."/>
        </authorList>
    </citation>
    <scope>NUCLEOTIDE SEQUENCE [LARGE SCALE GENOMIC DNA]</scope>
    <source>
        <strain evidence="7 8">CBS 10753</strain>
    </source>
</reference>
<dbReference type="RefSeq" id="XP_049262107.1">
    <property type="nucleotide sequence ID" value="XM_049408600.1"/>
</dbReference>